<keyword evidence="2" id="KW-0812">Transmembrane</keyword>
<reference evidence="3 4" key="1">
    <citation type="journal article" date="2015" name="Genome Announc.">
        <title>Expanding the biotechnology potential of lactobacilli through comparative genomics of 213 strains and associated genera.</title>
        <authorList>
            <person name="Sun Z."/>
            <person name="Harris H.M."/>
            <person name="McCann A."/>
            <person name="Guo C."/>
            <person name="Argimon S."/>
            <person name="Zhang W."/>
            <person name="Yang X."/>
            <person name="Jeffery I.B."/>
            <person name="Cooney J.C."/>
            <person name="Kagawa T.F."/>
            <person name="Liu W."/>
            <person name="Song Y."/>
            <person name="Salvetti E."/>
            <person name="Wrobel A."/>
            <person name="Rasinkangas P."/>
            <person name="Parkhill J."/>
            <person name="Rea M.C."/>
            <person name="O'Sullivan O."/>
            <person name="Ritari J."/>
            <person name="Douillard F.P."/>
            <person name="Paul Ross R."/>
            <person name="Yang R."/>
            <person name="Briner A.E."/>
            <person name="Felis G.E."/>
            <person name="de Vos W.M."/>
            <person name="Barrangou R."/>
            <person name="Klaenhammer T.R."/>
            <person name="Caufield P.W."/>
            <person name="Cui Y."/>
            <person name="Zhang H."/>
            <person name="O'Toole P.W."/>
        </authorList>
    </citation>
    <scope>NUCLEOTIDE SEQUENCE [LARGE SCALE GENOMIC DNA]</scope>
    <source>
        <strain evidence="3 4">DSM 7090</strain>
    </source>
</reference>
<evidence type="ECO:0000256" key="2">
    <source>
        <dbReference type="SAM" id="Phobius"/>
    </source>
</evidence>
<evidence type="ECO:0000313" key="4">
    <source>
        <dbReference type="Proteomes" id="UP000051927"/>
    </source>
</evidence>
<protein>
    <submittedName>
        <fullName evidence="3">Uncharacterized protein</fullName>
    </submittedName>
</protein>
<feature type="transmembrane region" description="Helical" evidence="2">
    <location>
        <begin position="191"/>
        <end position="212"/>
    </location>
</feature>
<comment type="caution">
    <text evidence="3">The sequence shown here is derived from an EMBL/GenBank/DDBJ whole genome shotgun (WGS) entry which is preliminary data.</text>
</comment>
<gene>
    <name evidence="3" type="ORF">IV60_GL000831</name>
</gene>
<evidence type="ECO:0000256" key="1">
    <source>
        <dbReference type="SAM" id="MobiDB-lite"/>
    </source>
</evidence>
<organism evidence="3 4">
    <name type="scientific">Lancefieldella rimae</name>
    <dbReference type="NCBI Taxonomy" id="1383"/>
    <lineage>
        <taxon>Bacteria</taxon>
        <taxon>Bacillati</taxon>
        <taxon>Actinomycetota</taxon>
        <taxon>Coriobacteriia</taxon>
        <taxon>Coriobacteriales</taxon>
        <taxon>Atopobiaceae</taxon>
        <taxon>Lancefieldella</taxon>
    </lineage>
</organism>
<feature type="region of interest" description="Disordered" evidence="1">
    <location>
        <begin position="1"/>
        <end position="50"/>
    </location>
</feature>
<dbReference type="GeneID" id="84904618"/>
<dbReference type="Proteomes" id="UP000051927">
    <property type="component" value="Unassembled WGS sequence"/>
</dbReference>
<feature type="region of interest" description="Disordered" evidence="1">
    <location>
        <begin position="130"/>
        <end position="151"/>
    </location>
</feature>
<proteinExistence type="predicted"/>
<accession>A0ABR5Q0C5</accession>
<dbReference type="EMBL" id="JQCP01000002">
    <property type="protein sequence ID" value="KRO02394.1"/>
    <property type="molecule type" value="Genomic_DNA"/>
</dbReference>
<feature type="compositionally biased region" description="Basic and acidic residues" evidence="1">
    <location>
        <begin position="7"/>
        <end position="24"/>
    </location>
</feature>
<keyword evidence="2" id="KW-0472">Membrane</keyword>
<name>A0ABR5Q0C5_9ACTN</name>
<feature type="compositionally biased region" description="Basic residues" evidence="1">
    <location>
        <begin position="139"/>
        <end position="151"/>
    </location>
</feature>
<evidence type="ECO:0000313" key="3">
    <source>
        <dbReference type="EMBL" id="KRO02394.1"/>
    </source>
</evidence>
<sequence>MDQTTYSDEKFPLEADHTSDRVSADESAATDITRKTSSSSSGNHLKMKDSDAVARAVEGEYETVEVFSGETSFEGDPENNVASSHKHVYHERHMGDGHTHTSYVRERRAHKTVAPINDFARDEEDEAAVSHDSEFTLSRAHHGHGSRSWRRSKAEIAQLKKDLHYGQYLQVPKGQRDIFVKKERRMHAGSLIAAIVVLAIIAVVAYFLWTWMSATWGSAVR</sequence>
<keyword evidence="2" id="KW-1133">Transmembrane helix</keyword>
<keyword evidence="4" id="KW-1185">Reference proteome</keyword>
<dbReference type="RefSeq" id="WP_003148932.1">
    <property type="nucleotide sequence ID" value="NZ_CAUPIQ010000005.1"/>
</dbReference>